<protein>
    <submittedName>
        <fullName evidence="1">Uncharacterized protein</fullName>
    </submittedName>
</protein>
<evidence type="ECO:0000313" key="2">
    <source>
        <dbReference type="Proteomes" id="UP001177023"/>
    </source>
</evidence>
<organism evidence="1 2">
    <name type="scientific">Mesorhabditis spiculigera</name>
    <dbReference type="NCBI Taxonomy" id="96644"/>
    <lineage>
        <taxon>Eukaryota</taxon>
        <taxon>Metazoa</taxon>
        <taxon>Ecdysozoa</taxon>
        <taxon>Nematoda</taxon>
        <taxon>Chromadorea</taxon>
        <taxon>Rhabditida</taxon>
        <taxon>Rhabditina</taxon>
        <taxon>Rhabditomorpha</taxon>
        <taxon>Rhabditoidea</taxon>
        <taxon>Rhabditidae</taxon>
        <taxon>Mesorhabditinae</taxon>
        <taxon>Mesorhabditis</taxon>
    </lineage>
</organism>
<dbReference type="GO" id="GO:0005840">
    <property type="term" value="C:ribosome"/>
    <property type="evidence" value="ECO:0007669"/>
    <property type="project" value="InterPro"/>
</dbReference>
<dbReference type="InterPro" id="IPR001684">
    <property type="entry name" value="Ribosomal_bL27"/>
</dbReference>
<reference evidence="1" key="1">
    <citation type="submission" date="2023-06" db="EMBL/GenBank/DDBJ databases">
        <authorList>
            <person name="Delattre M."/>
        </authorList>
    </citation>
    <scope>NUCLEOTIDE SEQUENCE</scope>
    <source>
        <strain evidence="1">AF72</strain>
    </source>
</reference>
<dbReference type="SUPFAM" id="SSF110324">
    <property type="entry name" value="Ribosomal L27 protein-like"/>
    <property type="match status" value="1"/>
</dbReference>
<dbReference type="EMBL" id="CATQJA010002600">
    <property type="protein sequence ID" value="CAJ0572524.1"/>
    <property type="molecule type" value="Genomic_DNA"/>
</dbReference>
<proteinExistence type="predicted"/>
<keyword evidence="2" id="KW-1185">Reference proteome</keyword>
<dbReference type="GO" id="GO:0006412">
    <property type="term" value="P:translation"/>
    <property type="evidence" value="ECO:0007669"/>
    <property type="project" value="InterPro"/>
</dbReference>
<sequence length="125" mass="14573">MLNVRGLAIYRTAVRCLLRPPPNSPYRGIYRTEGEVCRRDEILVSQGALNYHPGLNVHLEKDRVDLLLKASCDGVVRITREKITPDFTNPDMKVYEHRRDNDIYKLHFNVIPFEMSKNFTLKSEI</sequence>
<comment type="caution">
    <text evidence="1">The sequence shown here is derived from an EMBL/GenBank/DDBJ whole genome shotgun (WGS) entry which is preliminary data.</text>
</comment>
<gene>
    <name evidence="1" type="ORF">MSPICULIGERA_LOCUS10908</name>
</gene>
<feature type="non-terminal residue" evidence="1">
    <location>
        <position position="125"/>
    </location>
</feature>
<dbReference type="AlphaFoldDB" id="A0AA36CQA7"/>
<dbReference type="Gene3D" id="2.40.50.100">
    <property type="match status" value="1"/>
</dbReference>
<accession>A0AA36CQA7</accession>
<dbReference type="Pfam" id="PF01016">
    <property type="entry name" value="Ribosomal_L27"/>
    <property type="match status" value="1"/>
</dbReference>
<dbReference type="Proteomes" id="UP001177023">
    <property type="component" value="Unassembled WGS sequence"/>
</dbReference>
<name>A0AA36CQA7_9BILA</name>
<dbReference type="GO" id="GO:0003735">
    <property type="term" value="F:structural constituent of ribosome"/>
    <property type="evidence" value="ECO:0007669"/>
    <property type="project" value="InterPro"/>
</dbReference>
<evidence type="ECO:0000313" key="1">
    <source>
        <dbReference type="EMBL" id="CAJ0572524.1"/>
    </source>
</evidence>